<evidence type="ECO:0000256" key="5">
    <source>
        <dbReference type="RuleBase" id="RU003616"/>
    </source>
</evidence>
<gene>
    <name evidence="8" type="ORF">AXG93_1660s1430</name>
    <name evidence="7" type="ORF">Mp_6g20360</name>
</gene>
<keyword evidence="9" id="KW-1185">Reference proteome</keyword>
<evidence type="ECO:0000313" key="8">
    <source>
        <dbReference type="EMBL" id="OAE23384.1"/>
    </source>
</evidence>
<evidence type="ECO:0000313" key="9">
    <source>
        <dbReference type="Proteomes" id="UP000077202"/>
    </source>
</evidence>
<dbReference type="SMR" id="A0A176VR50"/>
<dbReference type="PANTHER" id="PTHR11527">
    <property type="entry name" value="HEAT-SHOCK PROTEIN 20 FAMILY MEMBER"/>
    <property type="match status" value="1"/>
</dbReference>
<dbReference type="Pfam" id="PF00011">
    <property type="entry name" value="HSP20"/>
    <property type="match status" value="1"/>
</dbReference>
<reference evidence="10" key="3">
    <citation type="journal article" date="2020" name="Curr. Biol.">
        <title>Chromatin organization in early land plants reveals an ancestral association between H3K27me3, transposons, and constitutive heterochromatin.</title>
        <authorList>
            <person name="Montgomery S.A."/>
            <person name="Tanizawa Y."/>
            <person name="Galik B."/>
            <person name="Wang N."/>
            <person name="Ito T."/>
            <person name="Mochizuki T."/>
            <person name="Akimcheva S."/>
            <person name="Bowman J.L."/>
            <person name="Cognat V."/>
            <person name="Marechal-Drouard L."/>
            <person name="Ekker H."/>
            <person name="Hong S.F."/>
            <person name="Kohchi T."/>
            <person name="Lin S.S."/>
            <person name="Liu L.D."/>
            <person name="Nakamura Y."/>
            <person name="Valeeva L.R."/>
            <person name="Shakirov E.V."/>
            <person name="Shippen D.E."/>
            <person name="Wei W.L."/>
            <person name="Yagura M."/>
            <person name="Yamaoka S."/>
            <person name="Yamato K.T."/>
            <person name="Liu C."/>
            <person name="Berger F."/>
        </authorList>
    </citation>
    <scope>NUCLEOTIDE SEQUENCE [LARGE SCALE GENOMIC DNA]</scope>
    <source>
        <strain evidence="10">Tak-1</strain>
    </source>
</reference>
<dbReference type="AlphaFoldDB" id="A0A176VR50"/>
<evidence type="ECO:0000256" key="3">
    <source>
        <dbReference type="ARBA" id="ARBA00023016"/>
    </source>
</evidence>
<dbReference type="EMBL" id="AP019871">
    <property type="protein sequence ID" value="BBN15537.1"/>
    <property type="molecule type" value="Genomic_DNA"/>
</dbReference>
<dbReference type="InterPro" id="IPR002068">
    <property type="entry name" value="A-crystallin/Hsp20_dom"/>
</dbReference>
<organism evidence="8 9">
    <name type="scientific">Marchantia polymorpha subsp. ruderalis</name>
    <dbReference type="NCBI Taxonomy" id="1480154"/>
    <lineage>
        <taxon>Eukaryota</taxon>
        <taxon>Viridiplantae</taxon>
        <taxon>Streptophyta</taxon>
        <taxon>Embryophyta</taxon>
        <taxon>Marchantiophyta</taxon>
        <taxon>Marchantiopsida</taxon>
        <taxon>Marchantiidae</taxon>
        <taxon>Marchantiales</taxon>
        <taxon>Marchantiaceae</taxon>
        <taxon>Marchantia</taxon>
    </lineage>
</organism>
<evidence type="ECO:0000259" key="6">
    <source>
        <dbReference type="PROSITE" id="PS01031"/>
    </source>
</evidence>
<dbReference type="Gene3D" id="2.60.40.790">
    <property type="match status" value="1"/>
</dbReference>
<reference evidence="7" key="2">
    <citation type="journal article" date="2019" name="Curr. Biol.">
        <title>Chromatin organization in early land plants reveals an ancestral association between H3K27me3, transposons, and constitutive heterochromatin.</title>
        <authorList>
            <person name="Montgomery S.A."/>
            <person name="Tanizawa Y."/>
            <person name="Galik B."/>
            <person name="Wang N."/>
            <person name="Ito T."/>
            <person name="Mochizuki T."/>
            <person name="Akimcheva S."/>
            <person name="Bowman J."/>
            <person name="Cognat V."/>
            <person name="Drouard L."/>
            <person name="Ekker H."/>
            <person name="Houng S."/>
            <person name="Kohchi T."/>
            <person name="Lin S."/>
            <person name="Liu L.D."/>
            <person name="Nakamura Y."/>
            <person name="Valeeva L.R."/>
            <person name="Shakirov E.V."/>
            <person name="Shippen D.E."/>
            <person name="Wei W."/>
            <person name="Yagura M."/>
            <person name="Yamaoka S."/>
            <person name="Yamato K.T."/>
            <person name="Liu C."/>
            <person name="Berger F."/>
        </authorList>
    </citation>
    <scope>NUCLEOTIDE SEQUENCE [LARGE SCALE GENOMIC DNA]</scope>
    <source>
        <strain evidence="7">Tak-1</strain>
    </source>
</reference>
<comment type="subcellular location">
    <subcellularLocation>
        <location evidence="1">Cytoplasm</location>
    </subcellularLocation>
</comment>
<dbReference type="PROSITE" id="PS01031">
    <property type="entry name" value="SHSP"/>
    <property type="match status" value="1"/>
</dbReference>
<dbReference type="EMBL" id="AP019871">
    <property type="protein sequence ID" value="BBN15538.1"/>
    <property type="molecule type" value="Genomic_DNA"/>
</dbReference>
<dbReference type="Proteomes" id="UP001162541">
    <property type="component" value="Chromosome 6"/>
</dbReference>
<dbReference type="InterPro" id="IPR008978">
    <property type="entry name" value="HSP20-like_chaperone"/>
</dbReference>
<evidence type="ECO:0000256" key="4">
    <source>
        <dbReference type="PROSITE-ProRule" id="PRU00285"/>
    </source>
</evidence>
<reference evidence="8 9" key="1">
    <citation type="submission" date="2016-03" db="EMBL/GenBank/DDBJ databases">
        <title>Mechanisms controlling the formation of the plant cell surface in tip-growing cells are functionally conserved among land plants.</title>
        <authorList>
            <person name="Honkanen S."/>
            <person name="Jones V.A."/>
            <person name="Morieri G."/>
            <person name="Champion C."/>
            <person name="Hetherington A.J."/>
            <person name="Kelly S."/>
            <person name="Saint-Marcoux D."/>
            <person name="Proust H."/>
            <person name="Prescott H."/>
            <person name="Dolan L."/>
        </authorList>
    </citation>
    <scope>NUCLEOTIDE SEQUENCE [LARGE SCALE GENOMIC DNA]</scope>
    <source>
        <strain evidence="9">cv. Tak-1 and cv. Tak-2</strain>
        <tissue evidence="8">Whole gametophyte</tissue>
    </source>
</reference>
<proteinExistence type="inferred from homology"/>
<comment type="similarity">
    <text evidence="4 5">Belongs to the small heat shock protein (HSP20) family.</text>
</comment>
<dbReference type="SUPFAM" id="SSF49764">
    <property type="entry name" value="HSP20-like chaperones"/>
    <property type="match status" value="1"/>
</dbReference>
<feature type="domain" description="SHSP" evidence="6">
    <location>
        <begin position="37"/>
        <end position="152"/>
    </location>
</feature>
<sequence length="154" mass="16942">MDIYFGHPLTSALTQLLNTSDEYEKSLNPTARTYVRDTKAMFNTSVDVKELPNAYVFIADMPGLKSSDIKVSVENENVLTIGGERKRSESADESSKYVRLERPAGKFLRKFTLPSNAKLDAISAACADGVLTITVPKIPPPEPHKPKTIQVTEG</sequence>
<dbReference type="EMBL" id="LVLJ01002842">
    <property type="protein sequence ID" value="OAE23384.1"/>
    <property type="molecule type" value="Genomic_DNA"/>
</dbReference>
<accession>A0A176VR50</accession>
<dbReference type="Proteomes" id="UP000077202">
    <property type="component" value="Unassembled WGS sequence"/>
</dbReference>
<dbReference type="GO" id="GO:0005737">
    <property type="term" value="C:cytoplasm"/>
    <property type="evidence" value="ECO:0007669"/>
    <property type="project" value="UniProtKB-SubCell"/>
</dbReference>
<dbReference type="GO" id="GO:0006950">
    <property type="term" value="P:response to stress"/>
    <property type="evidence" value="ECO:0007669"/>
    <property type="project" value="UniProtKB-ARBA"/>
</dbReference>
<evidence type="ECO:0000256" key="1">
    <source>
        <dbReference type="ARBA" id="ARBA00004496"/>
    </source>
</evidence>
<evidence type="ECO:0000313" key="7">
    <source>
        <dbReference type="EMBL" id="BBN15537.1"/>
    </source>
</evidence>
<evidence type="ECO:0000313" key="10">
    <source>
        <dbReference type="Proteomes" id="UP001162541"/>
    </source>
</evidence>
<keyword evidence="3" id="KW-0346">Stress response</keyword>
<keyword evidence="2" id="KW-0963">Cytoplasm</keyword>
<name>A0A176VR50_MARPO</name>
<evidence type="ECO:0000256" key="2">
    <source>
        <dbReference type="ARBA" id="ARBA00022490"/>
    </source>
</evidence>
<protein>
    <recommendedName>
        <fullName evidence="6">SHSP domain-containing protein</fullName>
    </recommendedName>
</protein>
<dbReference type="InterPro" id="IPR031107">
    <property type="entry name" value="Small_HSP"/>
</dbReference>
<dbReference type="FunFam" id="2.60.40.790:FF:000010">
    <property type="entry name" value="17.3 kDa class II heat shock protein-like"/>
    <property type="match status" value="1"/>
</dbReference>